<organism evidence="2 3">
    <name type="scientific">Bittarella massiliensis</name>
    <name type="common">ex Durand et al. 2017</name>
    <dbReference type="NCBI Taxonomy" id="1720313"/>
    <lineage>
        <taxon>Bacteria</taxon>
        <taxon>Bacillati</taxon>
        <taxon>Bacillota</taxon>
        <taxon>Clostridia</taxon>
        <taxon>Eubacteriales</taxon>
        <taxon>Oscillospiraceae</taxon>
        <taxon>Bittarella (ex Durand et al. 2017)</taxon>
    </lineage>
</organism>
<proteinExistence type="predicted"/>
<reference evidence="2" key="2">
    <citation type="submission" date="2016-11" db="EMBL/GenBank/DDBJ databases">
        <authorList>
            <person name="Varghese N."/>
            <person name="Submissions S."/>
        </authorList>
    </citation>
    <scope>NUCLEOTIDE SEQUENCE</scope>
    <source>
        <strain evidence="2">DSM 4029</strain>
    </source>
</reference>
<dbReference type="EMBL" id="FQVY01000001">
    <property type="protein sequence ID" value="SHF68795.1"/>
    <property type="molecule type" value="Genomic_DNA"/>
</dbReference>
<sequence length="137" mass="14944">MIKLIVGSRGSGKTKKLLEQINDAAKTSAGNVVCLDKTLKLRYDVDSNVRLVDMDAYGICGFDIFYGFILGLMAGNYDITHVFVDSILKVGGPEKDLEGLGAMFDKLSGVAEIKDVNLVFTVSADENTLPENMKKYL</sequence>
<dbReference type="RefSeq" id="WP_021660923.1">
    <property type="nucleotide sequence ID" value="NZ_FQVY01000001.1"/>
</dbReference>
<evidence type="ECO:0000313" key="1">
    <source>
        <dbReference type="EMBL" id="MZL68682.1"/>
    </source>
</evidence>
<protein>
    <recommendedName>
        <fullName evidence="5">Twitching motility protein PilT</fullName>
    </recommendedName>
</protein>
<evidence type="ECO:0000313" key="2">
    <source>
        <dbReference type="EMBL" id="SHF68795.1"/>
    </source>
</evidence>
<evidence type="ECO:0000313" key="4">
    <source>
        <dbReference type="Proteomes" id="UP000474718"/>
    </source>
</evidence>
<evidence type="ECO:0000313" key="3">
    <source>
        <dbReference type="Proteomes" id="UP000184089"/>
    </source>
</evidence>
<reference evidence="1 4" key="3">
    <citation type="journal article" date="2019" name="Nat. Med.">
        <title>A library of human gut bacterial isolates paired with longitudinal multiomics data enables mechanistic microbiome research.</title>
        <authorList>
            <person name="Poyet M."/>
            <person name="Groussin M."/>
            <person name="Gibbons S.M."/>
            <person name="Avila-Pacheco J."/>
            <person name="Jiang X."/>
            <person name="Kearney S.M."/>
            <person name="Perrotta A.R."/>
            <person name="Berdy B."/>
            <person name="Zhao S."/>
            <person name="Lieberman T.D."/>
            <person name="Swanson P.K."/>
            <person name="Smith M."/>
            <person name="Roesemann S."/>
            <person name="Alexander J.E."/>
            <person name="Rich S.A."/>
            <person name="Livny J."/>
            <person name="Vlamakis H."/>
            <person name="Clish C."/>
            <person name="Bullock K."/>
            <person name="Deik A."/>
            <person name="Scott J."/>
            <person name="Pierce K.A."/>
            <person name="Xavier R.J."/>
            <person name="Alm E.J."/>
        </authorList>
    </citation>
    <scope>NUCLEOTIDE SEQUENCE [LARGE SCALE GENOMIC DNA]</scope>
    <source>
        <strain evidence="1 4">BIOML-A2</strain>
    </source>
</reference>
<name>A0AAQ1MB59_9FIRM</name>
<dbReference type="Proteomes" id="UP000474718">
    <property type="component" value="Unassembled WGS sequence"/>
</dbReference>
<dbReference type="EMBL" id="WWVX01000001">
    <property type="protein sequence ID" value="MZL68682.1"/>
    <property type="molecule type" value="Genomic_DNA"/>
</dbReference>
<gene>
    <name evidence="1" type="ORF">GT747_02685</name>
    <name evidence="2" type="ORF">SAMN05444424_0339</name>
</gene>
<comment type="caution">
    <text evidence="2">The sequence shown here is derived from an EMBL/GenBank/DDBJ whole genome shotgun (WGS) entry which is preliminary data.</text>
</comment>
<keyword evidence="4" id="KW-1185">Reference proteome</keyword>
<accession>A0AAQ1MB59</accession>
<dbReference type="AlphaFoldDB" id="A0AAQ1MB59"/>
<evidence type="ECO:0008006" key="5">
    <source>
        <dbReference type="Google" id="ProtNLM"/>
    </source>
</evidence>
<reference evidence="3" key="1">
    <citation type="submission" date="2016-11" db="EMBL/GenBank/DDBJ databases">
        <authorList>
            <person name="Jaros S."/>
            <person name="Januszkiewicz K."/>
            <person name="Wedrychowicz H."/>
        </authorList>
    </citation>
    <scope>NUCLEOTIDE SEQUENCE [LARGE SCALE GENOMIC DNA]</scope>
    <source>
        <strain evidence="3">DSM 4029</strain>
    </source>
</reference>
<dbReference type="Proteomes" id="UP000184089">
    <property type="component" value="Unassembled WGS sequence"/>
</dbReference>